<reference evidence="3 5" key="2">
    <citation type="journal article" date="2018" name="Plant J.">
        <title>The Physcomitrella patens chromosome-scale assembly reveals moss genome structure and evolution.</title>
        <authorList>
            <person name="Lang D."/>
            <person name="Ullrich K.K."/>
            <person name="Murat F."/>
            <person name="Fuchs J."/>
            <person name="Jenkins J."/>
            <person name="Haas F.B."/>
            <person name="Piednoel M."/>
            <person name="Gundlach H."/>
            <person name="Van Bel M."/>
            <person name="Meyberg R."/>
            <person name="Vives C."/>
            <person name="Morata J."/>
            <person name="Symeonidi A."/>
            <person name="Hiss M."/>
            <person name="Muchero W."/>
            <person name="Kamisugi Y."/>
            <person name="Saleh O."/>
            <person name="Blanc G."/>
            <person name="Decker E.L."/>
            <person name="van Gessel N."/>
            <person name="Grimwood J."/>
            <person name="Hayes R.D."/>
            <person name="Graham S.W."/>
            <person name="Gunter L.E."/>
            <person name="McDaniel S.F."/>
            <person name="Hoernstein S.N.W."/>
            <person name="Larsson A."/>
            <person name="Li F.W."/>
            <person name="Perroud P.F."/>
            <person name="Phillips J."/>
            <person name="Ranjan P."/>
            <person name="Rokshar D.S."/>
            <person name="Rothfels C.J."/>
            <person name="Schneider L."/>
            <person name="Shu S."/>
            <person name="Stevenson D.W."/>
            <person name="Thummler F."/>
            <person name="Tillich M."/>
            <person name="Villarreal Aguilar J.C."/>
            <person name="Widiez T."/>
            <person name="Wong G.K."/>
            <person name="Wymore A."/>
            <person name="Zhang Y."/>
            <person name="Zimmer A.D."/>
            <person name="Quatrano R.S."/>
            <person name="Mayer K.F.X."/>
            <person name="Goodstein D."/>
            <person name="Casacuberta J.M."/>
            <person name="Vandepoele K."/>
            <person name="Reski R."/>
            <person name="Cuming A.C."/>
            <person name="Tuskan G.A."/>
            <person name="Maumus F."/>
            <person name="Salse J."/>
            <person name="Schmutz J."/>
            <person name="Rensing S.A."/>
        </authorList>
    </citation>
    <scope>NUCLEOTIDE SEQUENCE [LARGE SCALE GENOMIC DNA]</scope>
    <source>
        <strain evidence="4 5">cv. Gransden 2004</strain>
    </source>
</reference>
<dbReference type="GO" id="GO:0051707">
    <property type="term" value="P:response to other organism"/>
    <property type="evidence" value="ECO:0007669"/>
    <property type="project" value="UniProtKB-ARBA"/>
</dbReference>
<dbReference type="STRING" id="3218.A0A2K1KGA5"/>
<evidence type="ECO:0000313" key="5">
    <source>
        <dbReference type="Proteomes" id="UP000006727"/>
    </source>
</evidence>
<proteinExistence type="predicted"/>
<dbReference type="Gene3D" id="3.80.10.10">
    <property type="entry name" value="Ribonuclease Inhibitor"/>
    <property type="match status" value="2"/>
</dbReference>
<dbReference type="EnsemblPlants" id="Pp3c6_19080V3.2">
    <property type="protein sequence ID" value="Pp3c6_19080V3.2"/>
    <property type="gene ID" value="Pp3c6_19080"/>
</dbReference>
<dbReference type="InterPro" id="IPR055414">
    <property type="entry name" value="LRR_R13L4/SHOC2-like"/>
</dbReference>
<reference evidence="3 5" key="1">
    <citation type="journal article" date="2008" name="Science">
        <title>The Physcomitrella genome reveals evolutionary insights into the conquest of land by plants.</title>
        <authorList>
            <person name="Rensing S."/>
            <person name="Lang D."/>
            <person name="Zimmer A."/>
            <person name="Terry A."/>
            <person name="Salamov A."/>
            <person name="Shapiro H."/>
            <person name="Nishiyama T."/>
            <person name="Perroud P.-F."/>
            <person name="Lindquist E."/>
            <person name="Kamisugi Y."/>
            <person name="Tanahashi T."/>
            <person name="Sakakibara K."/>
            <person name="Fujita T."/>
            <person name="Oishi K."/>
            <person name="Shin-I T."/>
            <person name="Kuroki Y."/>
            <person name="Toyoda A."/>
            <person name="Suzuki Y."/>
            <person name="Hashimoto A."/>
            <person name="Yamaguchi K."/>
            <person name="Sugano A."/>
            <person name="Kohara Y."/>
            <person name="Fujiyama A."/>
            <person name="Anterola A."/>
            <person name="Aoki S."/>
            <person name="Ashton N."/>
            <person name="Barbazuk W.B."/>
            <person name="Barker E."/>
            <person name="Bennetzen J."/>
            <person name="Bezanilla M."/>
            <person name="Blankenship R."/>
            <person name="Cho S.H."/>
            <person name="Dutcher S."/>
            <person name="Estelle M."/>
            <person name="Fawcett J.A."/>
            <person name="Gundlach H."/>
            <person name="Hanada K."/>
            <person name="Heyl A."/>
            <person name="Hicks K.A."/>
            <person name="Hugh J."/>
            <person name="Lohr M."/>
            <person name="Mayer K."/>
            <person name="Melkozernov A."/>
            <person name="Murata T."/>
            <person name="Nelson D."/>
            <person name="Pils B."/>
            <person name="Prigge M."/>
            <person name="Reiss B."/>
            <person name="Renner T."/>
            <person name="Rombauts S."/>
            <person name="Rushton P."/>
            <person name="Sanderfoot A."/>
            <person name="Schween G."/>
            <person name="Shiu S.-H."/>
            <person name="Stueber K."/>
            <person name="Theodoulou F.L."/>
            <person name="Tu H."/>
            <person name="Van de Peer Y."/>
            <person name="Verrier P.J."/>
            <person name="Waters E."/>
            <person name="Wood A."/>
            <person name="Yang L."/>
            <person name="Cove D."/>
            <person name="Cuming A."/>
            <person name="Hasebe M."/>
            <person name="Lucas S."/>
            <person name="Mishler D.B."/>
            <person name="Reski R."/>
            <person name="Grigoriev I."/>
            <person name="Quatrano R.S."/>
            <person name="Boore J.L."/>
        </authorList>
    </citation>
    <scope>NUCLEOTIDE SEQUENCE [LARGE SCALE GENOMIC DNA]</scope>
    <source>
        <strain evidence="4 5">cv. Gransden 2004</strain>
    </source>
</reference>
<dbReference type="SUPFAM" id="SSF52058">
    <property type="entry name" value="L domain-like"/>
    <property type="match status" value="1"/>
</dbReference>
<dbReference type="AlphaFoldDB" id="A0A2K1KGA5"/>
<keyword evidence="5" id="KW-1185">Reference proteome</keyword>
<dbReference type="Pfam" id="PF23598">
    <property type="entry name" value="LRR_14"/>
    <property type="match status" value="1"/>
</dbReference>
<keyword evidence="1" id="KW-0677">Repeat</keyword>
<evidence type="ECO:0000256" key="1">
    <source>
        <dbReference type="ARBA" id="ARBA00022737"/>
    </source>
</evidence>
<dbReference type="InterPro" id="IPR044974">
    <property type="entry name" value="Disease_R_plants"/>
</dbReference>
<dbReference type="InterPro" id="IPR027417">
    <property type="entry name" value="P-loop_NTPase"/>
</dbReference>
<dbReference type="EMBL" id="ABEU02000006">
    <property type="protein sequence ID" value="PNR52798.1"/>
    <property type="molecule type" value="Genomic_DNA"/>
</dbReference>
<dbReference type="InterPro" id="IPR042197">
    <property type="entry name" value="Apaf_helical"/>
</dbReference>
<dbReference type="EnsemblPlants" id="Pp3c6_19080V3.1">
    <property type="protein sequence ID" value="Pp3c6_19080V3.1"/>
    <property type="gene ID" value="Pp3c6_19080"/>
</dbReference>
<dbReference type="PaxDb" id="3218-PP1S14_170V6.1"/>
<dbReference type="Proteomes" id="UP000006727">
    <property type="component" value="Chromosome 6"/>
</dbReference>
<dbReference type="PRINTS" id="PR00364">
    <property type="entry name" value="DISEASERSIST"/>
</dbReference>
<dbReference type="Gramene" id="Pp3c6_19080V3.2">
    <property type="protein sequence ID" value="Pp3c6_19080V3.2"/>
    <property type="gene ID" value="Pp3c6_19080"/>
</dbReference>
<dbReference type="InParanoid" id="A0A2K1KGA5"/>
<evidence type="ECO:0000313" key="4">
    <source>
        <dbReference type="EnsemblPlants" id="Pp3c6_19080V3.1"/>
    </source>
</evidence>
<dbReference type="Gene3D" id="1.10.8.430">
    <property type="entry name" value="Helical domain of apoptotic protease-activating factors"/>
    <property type="match status" value="1"/>
</dbReference>
<dbReference type="PANTHER" id="PTHR11017">
    <property type="entry name" value="LEUCINE-RICH REPEAT-CONTAINING PROTEIN"/>
    <property type="match status" value="1"/>
</dbReference>
<organism evidence="3">
    <name type="scientific">Physcomitrium patens</name>
    <name type="common">Spreading-leaved earth moss</name>
    <name type="synonym">Physcomitrella patens</name>
    <dbReference type="NCBI Taxonomy" id="3218"/>
    <lineage>
        <taxon>Eukaryota</taxon>
        <taxon>Viridiplantae</taxon>
        <taxon>Streptophyta</taxon>
        <taxon>Embryophyta</taxon>
        <taxon>Bryophyta</taxon>
        <taxon>Bryophytina</taxon>
        <taxon>Bryopsida</taxon>
        <taxon>Funariidae</taxon>
        <taxon>Funariales</taxon>
        <taxon>Funariaceae</taxon>
        <taxon>Physcomitrium</taxon>
    </lineage>
</organism>
<dbReference type="InterPro" id="IPR032675">
    <property type="entry name" value="LRR_dom_sf"/>
</dbReference>
<reference evidence="4" key="3">
    <citation type="submission" date="2020-12" db="UniProtKB">
        <authorList>
            <consortium name="EnsemblPlants"/>
        </authorList>
    </citation>
    <scope>IDENTIFICATION</scope>
</reference>
<dbReference type="PANTHER" id="PTHR11017:SF579">
    <property type="entry name" value="TIR DOMAIN-CONTAINING PROTEIN"/>
    <property type="match status" value="1"/>
</dbReference>
<name>A0A2K1KGA5_PHYPA</name>
<dbReference type="GO" id="GO:0006952">
    <property type="term" value="P:defense response"/>
    <property type="evidence" value="ECO:0007669"/>
    <property type="project" value="UniProtKB-KW"/>
</dbReference>
<sequence length="639" mass="72269">MTFLEIDRDNSFSSSTKVRPAWAKKLRKQLLWDLLRVHDNTSCDYSLWFRKVSTLGLVMIVIDDVHKFNQFEALIPFASDLRIIVTSRDWSLLKDVVGRTNLDHHKFDVPTLESHESNMLFLRHAFNSDKALEGYQELASNVVDACGGLPLALKVIGSILFDKRDNEARDTIWQETSQGDVLIESDVIEVLRWSYDSLSESEKLMFLDITCLFHDKCTKDLALAVWESCEVCISCGGVETPRSSLRTLADKCLLSFDLEEVSFKVHKLLVVMGKAIAKKDGRHFVKGKFASVVATDKQGTKKTRALNLVGSRKRKFEAEDFINMPNLHFLELPDGCIVNGDFKCMPKELRWLRWRGMSFSHIPTNLDVSQLTSLDFSESTDMASLWIEANDNFEGCLNLRWLNLKDCTSITNLPDSIGLSSQLQSLNLMGCSKLKKLPKSIGQLEQLKYLYLSRCIRLKVLPDTLGQAFQLRSLELDNCIKLKKLPNSIGQLKELKNLNVCSCTSLRTLPDTIGALSNLQTLYAYNRTSLVELPISIRFFSCLRTLWSGANTECQTFSEGNIEEAWTQLPSLRLFDCHGLGSLLNYGALKSLEDFALHDNLTKLPKSIGLLICLQTLTIECERLQSSQSLLVISKCFAI</sequence>
<dbReference type="FunCoup" id="A0A2K1KGA5">
    <property type="interactions" value="47"/>
</dbReference>
<accession>A0A2K1KGA5</accession>
<dbReference type="SUPFAM" id="SSF52540">
    <property type="entry name" value="P-loop containing nucleoside triphosphate hydrolases"/>
    <property type="match status" value="1"/>
</dbReference>
<evidence type="ECO:0000313" key="3">
    <source>
        <dbReference type="EMBL" id="PNR52798.1"/>
    </source>
</evidence>
<protein>
    <recommendedName>
        <fullName evidence="2">Disease resistance R13L4/SHOC-2-like LRR domain-containing protein</fullName>
    </recommendedName>
</protein>
<feature type="domain" description="Disease resistance R13L4/SHOC-2-like LRR" evidence="2">
    <location>
        <begin position="464"/>
        <end position="573"/>
    </location>
</feature>
<gene>
    <name evidence="3" type="ORF">PHYPA_009173</name>
</gene>
<dbReference type="GO" id="GO:0043531">
    <property type="term" value="F:ADP binding"/>
    <property type="evidence" value="ECO:0007669"/>
    <property type="project" value="InterPro"/>
</dbReference>
<dbReference type="Gramene" id="Pp3c6_19080V3.1">
    <property type="protein sequence ID" value="Pp3c6_19080V3.1"/>
    <property type="gene ID" value="Pp3c6_19080"/>
</dbReference>
<evidence type="ECO:0000259" key="2">
    <source>
        <dbReference type="Pfam" id="PF23598"/>
    </source>
</evidence>